<dbReference type="Proteomes" id="UP001157502">
    <property type="component" value="Chromosome 4"/>
</dbReference>
<sequence>MASAWRTGVAVMLLLGSSAEASVFSLTEPVICYILDGVLLVYCIVVTGFLFRVKWCKSCQTPELILEDTHAQLKPGANDEYEDLTKTTATRRKQKSGASSDTYQALQVTDDTKDTYQVIQSKGKGRKKKVKIAEPELPEEESQAVDSPPPLPPH</sequence>
<comment type="caution">
    <text evidence="1">The sequence shown here is derived from an EMBL/GenBank/DDBJ whole genome shotgun (WGS) entry which is preliminary data.</text>
</comment>
<proteinExistence type="predicted"/>
<name>A0ACC2HB86_DALPE</name>
<organism evidence="1 2">
    <name type="scientific">Dallia pectoralis</name>
    <name type="common">Alaska blackfish</name>
    <dbReference type="NCBI Taxonomy" id="75939"/>
    <lineage>
        <taxon>Eukaryota</taxon>
        <taxon>Metazoa</taxon>
        <taxon>Chordata</taxon>
        <taxon>Craniata</taxon>
        <taxon>Vertebrata</taxon>
        <taxon>Euteleostomi</taxon>
        <taxon>Actinopterygii</taxon>
        <taxon>Neopterygii</taxon>
        <taxon>Teleostei</taxon>
        <taxon>Protacanthopterygii</taxon>
        <taxon>Esociformes</taxon>
        <taxon>Umbridae</taxon>
        <taxon>Dallia</taxon>
    </lineage>
</organism>
<evidence type="ECO:0000313" key="1">
    <source>
        <dbReference type="EMBL" id="KAJ8013259.1"/>
    </source>
</evidence>
<dbReference type="EMBL" id="CM055731">
    <property type="protein sequence ID" value="KAJ8013259.1"/>
    <property type="molecule type" value="Genomic_DNA"/>
</dbReference>
<reference evidence="1" key="1">
    <citation type="submission" date="2021-05" db="EMBL/GenBank/DDBJ databases">
        <authorList>
            <person name="Pan Q."/>
            <person name="Jouanno E."/>
            <person name="Zahm M."/>
            <person name="Klopp C."/>
            <person name="Cabau C."/>
            <person name="Louis A."/>
            <person name="Berthelot C."/>
            <person name="Parey E."/>
            <person name="Roest Crollius H."/>
            <person name="Montfort J."/>
            <person name="Robinson-Rechavi M."/>
            <person name="Bouchez O."/>
            <person name="Lampietro C."/>
            <person name="Lopez Roques C."/>
            <person name="Donnadieu C."/>
            <person name="Postlethwait J."/>
            <person name="Bobe J."/>
            <person name="Dillon D."/>
            <person name="Chandos A."/>
            <person name="von Hippel F."/>
            <person name="Guiguen Y."/>
        </authorList>
    </citation>
    <scope>NUCLEOTIDE SEQUENCE</scope>
    <source>
        <strain evidence="1">YG-Jan2019</strain>
    </source>
</reference>
<keyword evidence="2" id="KW-1185">Reference proteome</keyword>
<evidence type="ECO:0000313" key="2">
    <source>
        <dbReference type="Proteomes" id="UP001157502"/>
    </source>
</evidence>
<protein>
    <submittedName>
        <fullName evidence="1">Uncharacterized protein</fullName>
    </submittedName>
</protein>
<accession>A0ACC2HB86</accession>
<gene>
    <name evidence="1" type="ORF">DPEC_G00051400</name>
</gene>